<proteinExistence type="predicted"/>
<evidence type="ECO:0000259" key="3">
    <source>
        <dbReference type="Pfam" id="PF07695"/>
    </source>
</evidence>
<feature type="transmembrane region" description="Helical" evidence="2">
    <location>
        <begin position="380"/>
        <end position="400"/>
    </location>
</feature>
<dbReference type="AlphaFoldDB" id="A0A7Y0FPS5"/>
<dbReference type="RefSeq" id="WP_169533612.1">
    <property type="nucleotide sequence ID" value="NZ_JABBGH010000004.1"/>
</dbReference>
<dbReference type="Pfam" id="PF07696">
    <property type="entry name" value="7TMR-DISMED2"/>
    <property type="match status" value="1"/>
</dbReference>
<protein>
    <recommendedName>
        <fullName evidence="7">7TM-DISM receptor extracellular domain-containing protein</fullName>
    </recommendedName>
</protein>
<gene>
    <name evidence="5" type="ORF">HHL22_22115</name>
</gene>
<feature type="transmembrane region" description="Helical" evidence="2">
    <location>
        <begin position="181"/>
        <end position="201"/>
    </location>
</feature>
<feature type="transmembrane region" description="Helical" evidence="2">
    <location>
        <begin position="353"/>
        <end position="374"/>
    </location>
</feature>
<evidence type="ECO:0008006" key="7">
    <source>
        <dbReference type="Google" id="ProtNLM"/>
    </source>
</evidence>
<evidence type="ECO:0000256" key="2">
    <source>
        <dbReference type="SAM" id="Phobius"/>
    </source>
</evidence>
<feature type="transmembrane region" description="Helical" evidence="2">
    <location>
        <begin position="256"/>
        <end position="277"/>
    </location>
</feature>
<comment type="caution">
    <text evidence="5">The sequence shown here is derived from an EMBL/GenBank/DDBJ whole genome shotgun (WGS) entry which is preliminary data.</text>
</comment>
<feature type="domain" description="7TM-DISM receptor extracellular" evidence="4">
    <location>
        <begin position="69"/>
        <end position="153"/>
    </location>
</feature>
<dbReference type="GO" id="GO:0006355">
    <property type="term" value="P:regulation of DNA-templated transcription"/>
    <property type="evidence" value="ECO:0007669"/>
    <property type="project" value="InterPro"/>
</dbReference>
<name>A0A7Y0FPS5_9BACT</name>
<organism evidence="5 6">
    <name type="scientific">Hymenobacter polaris</name>
    <dbReference type="NCBI Taxonomy" id="2682546"/>
    <lineage>
        <taxon>Bacteria</taxon>
        <taxon>Pseudomonadati</taxon>
        <taxon>Bacteroidota</taxon>
        <taxon>Cytophagia</taxon>
        <taxon>Cytophagales</taxon>
        <taxon>Hymenobacteraceae</taxon>
        <taxon>Hymenobacter</taxon>
    </lineage>
</organism>
<reference evidence="5 6" key="1">
    <citation type="submission" date="2020-04" db="EMBL/GenBank/DDBJ databases">
        <title>Hymenobacter polaris sp. nov., isolated from Arctic soil.</title>
        <authorList>
            <person name="Dahal R.H."/>
        </authorList>
    </citation>
    <scope>NUCLEOTIDE SEQUENCE [LARGE SCALE GENOMIC DNA]</scope>
    <source>
        <strain evidence="5 6">RP-2-7</strain>
    </source>
</reference>
<sequence length="626" mass="69280">MSPRLWLLVLGCWMGWLRGTAQPTASQADSPQPALLRFGVLADRGYDWEKIRTDSTLPFAPADSLHPAQSRCYWLRLRLANPSHYPQALQLRVLPDLDNTLYYFDEEARAWRTRRAGLAVVTDSQRTKGRLPLFLPGRATTTCYVLVALGKRARLPPAVRVQVSLEAAAVAQRTEQVYRTAWLVSLAVLALLLLSNLLALLRRPDPLTRWYVCSQVGALLYITAFRGYFQALLPGPVWSAAVLPDGHSYAYGPNNLAIHLAVVLLLLGAGQVTRAYLATRRHLPRLDAALRYALLGYGAFSAGVLAVNLSGFYLETYSLGIDNLLVLGVAGLLLAVAVAAYRRRLPLAGPYLVANLLPVLGIGVVAGQHLLVSVNNDGNLLLPDVAILAHALGFAAALHLRLHHAQQTLLATEREAAALALDIERQQLRQREIVLKNSHIQAALLALQQRQQAREQHTQQLSADVRQQQAANHDLQQQLEANQRELASTSLYVQQKNALLAELQDQLRALHRQSPAAERPAALAEVQALLQAGQHLDEDWGRFKLHFEQVHPRFFEELQAKYPALTSHEQRLYCYFHIQLATKEIAVLLNIDSASVRRAKTRLYKKIAAADQAAGRPAPGPELAGE</sequence>
<dbReference type="SUPFAM" id="SSF46894">
    <property type="entry name" value="C-terminal effector domain of the bipartite response regulators"/>
    <property type="match status" value="1"/>
</dbReference>
<dbReference type="EMBL" id="JABBGH010000004">
    <property type="protein sequence ID" value="NML67905.1"/>
    <property type="molecule type" value="Genomic_DNA"/>
</dbReference>
<keyword evidence="2" id="KW-0472">Membrane</keyword>
<dbReference type="InterPro" id="IPR016032">
    <property type="entry name" value="Sig_transdc_resp-reg_C-effctor"/>
</dbReference>
<dbReference type="Pfam" id="PF07695">
    <property type="entry name" value="7TMR-DISM_7TM"/>
    <property type="match status" value="1"/>
</dbReference>
<feature type="transmembrane region" description="Helical" evidence="2">
    <location>
        <begin position="289"/>
        <end position="314"/>
    </location>
</feature>
<dbReference type="GO" id="GO:0003677">
    <property type="term" value="F:DNA binding"/>
    <property type="evidence" value="ECO:0007669"/>
    <property type="project" value="InterPro"/>
</dbReference>
<feature type="domain" description="7TM-DISM receptor extracellular" evidence="3">
    <location>
        <begin position="181"/>
        <end position="398"/>
    </location>
</feature>
<evidence type="ECO:0000256" key="1">
    <source>
        <dbReference type="SAM" id="Coils"/>
    </source>
</evidence>
<keyword evidence="1" id="KW-0175">Coiled coil</keyword>
<keyword evidence="2" id="KW-0812">Transmembrane</keyword>
<feature type="transmembrane region" description="Helical" evidence="2">
    <location>
        <begin position="210"/>
        <end position="229"/>
    </location>
</feature>
<keyword evidence="2" id="KW-1133">Transmembrane helix</keyword>
<evidence type="ECO:0000313" key="6">
    <source>
        <dbReference type="Proteomes" id="UP000559626"/>
    </source>
</evidence>
<dbReference type="Proteomes" id="UP000559626">
    <property type="component" value="Unassembled WGS sequence"/>
</dbReference>
<dbReference type="InterPro" id="IPR011623">
    <property type="entry name" value="7TMR_DISM_rcpt_extracell_dom1"/>
</dbReference>
<evidence type="ECO:0000313" key="5">
    <source>
        <dbReference type="EMBL" id="NML67905.1"/>
    </source>
</evidence>
<feature type="coiled-coil region" evidence="1">
    <location>
        <begin position="458"/>
        <end position="513"/>
    </location>
</feature>
<accession>A0A7Y0FPS5</accession>
<feature type="transmembrane region" description="Helical" evidence="2">
    <location>
        <begin position="320"/>
        <end position="341"/>
    </location>
</feature>
<keyword evidence="6" id="KW-1185">Reference proteome</keyword>
<dbReference type="InterPro" id="IPR011622">
    <property type="entry name" value="7TMR_DISM_rcpt_extracell_dom2"/>
</dbReference>
<evidence type="ECO:0000259" key="4">
    <source>
        <dbReference type="Pfam" id="PF07696"/>
    </source>
</evidence>